<dbReference type="RefSeq" id="WP_130629911.1">
    <property type="nucleotide sequence ID" value="NZ_CP036164.1"/>
</dbReference>
<sequence>MAVDRVRTVFHCTGEEFDGVPPIQRFDVGAPVKSMTPDRTAVALAMLFHPWIAGTIVFPEAISPLVANRITQFFGARTTLPSPVRGGDWPILPGARRIRITTPETESPSRMKEHLLSLTSLARQESFASAPDRTAIPSSLYLLRPPALENAHQIQLLGLGALLAADLQGRILVTDRAHALPPEVSLLLDSVGLGLAGA</sequence>
<accession>A0A4P6MYJ4</accession>
<proteinExistence type="predicted"/>
<dbReference type="EMBL" id="CP036164">
    <property type="protein sequence ID" value="QBF46693.1"/>
    <property type="molecule type" value="Genomic_DNA"/>
</dbReference>
<organism evidence="1 2">
    <name type="scientific">Janibacter limosus</name>
    <dbReference type="NCBI Taxonomy" id="53458"/>
    <lineage>
        <taxon>Bacteria</taxon>
        <taxon>Bacillati</taxon>
        <taxon>Actinomycetota</taxon>
        <taxon>Actinomycetes</taxon>
        <taxon>Micrococcales</taxon>
        <taxon>Intrasporangiaceae</taxon>
        <taxon>Janibacter</taxon>
    </lineage>
</organism>
<gene>
    <name evidence="1" type="ORF">EXU32_10805</name>
</gene>
<keyword evidence="2" id="KW-1185">Reference proteome</keyword>
<dbReference type="KEGG" id="jli:EXU32_10805"/>
<evidence type="ECO:0000313" key="1">
    <source>
        <dbReference type="EMBL" id="QBF46693.1"/>
    </source>
</evidence>
<evidence type="ECO:0000313" key="2">
    <source>
        <dbReference type="Proteomes" id="UP000290408"/>
    </source>
</evidence>
<protein>
    <submittedName>
        <fullName evidence="1">Uncharacterized protein</fullName>
    </submittedName>
</protein>
<dbReference type="AlphaFoldDB" id="A0A4P6MYJ4"/>
<name>A0A4P6MYJ4_9MICO</name>
<dbReference type="Proteomes" id="UP000290408">
    <property type="component" value="Chromosome"/>
</dbReference>
<reference evidence="1 2" key="1">
    <citation type="submission" date="2019-02" db="EMBL/GenBank/DDBJ databases">
        <title>Genomic data mining of an Antarctic deep-sea actinobacterium, Janibacterlimosus P3-3-X1.</title>
        <authorList>
            <person name="Liao L."/>
            <person name="Chen B."/>
        </authorList>
    </citation>
    <scope>NUCLEOTIDE SEQUENCE [LARGE SCALE GENOMIC DNA]</scope>
    <source>
        <strain evidence="1 2">P3-3-X1</strain>
    </source>
</reference>